<dbReference type="Pfam" id="PF02365">
    <property type="entry name" value="NAM"/>
    <property type="match status" value="1"/>
</dbReference>
<dbReference type="SUPFAM" id="SSF101941">
    <property type="entry name" value="NAC domain"/>
    <property type="match status" value="1"/>
</dbReference>
<accession>A0ABQ8HWY9</accession>
<evidence type="ECO:0000313" key="8">
    <source>
        <dbReference type="Proteomes" id="UP000827721"/>
    </source>
</evidence>
<reference evidence="7 8" key="1">
    <citation type="submission" date="2021-02" db="EMBL/GenBank/DDBJ databases">
        <title>Plant Genome Project.</title>
        <authorList>
            <person name="Zhang R.-G."/>
        </authorList>
    </citation>
    <scope>NUCLEOTIDE SEQUENCE [LARGE SCALE GENOMIC DNA]</scope>
    <source>
        <tissue evidence="7">Leaves</tissue>
    </source>
</reference>
<dbReference type="InterPro" id="IPR036093">
    <property type="entry name" value="NAC_dom_sf"/>
</dbReference>
<proteinExistence type="predicted"/>
<keyword evidence="5" id="KW-0539">Nucleus</keyword>
<name>A0ABQ8HWY9_9ROSI</name>
<dbReference type="EMBL" id="JAFEMO010000006">
    <property type="protein sequence ID" value="KAH7568863.1"/>
    <property type="molecule type" value="Genomic_DNA"/>
</dbReference>
<feature type="domain" description="NAC" evidence="6">
    <location>
        <begin position="36"/>
        <end position="194"/>
    </location>
</feature>
<evidence type="ECO:0000256" key="4">
    <source>
        <dbReference type="ARBA" id="ARBA00023163"/>
    </source>
</evidence>
<keyword evidence="4" id="KW-0804">Transcription</keyword>
<comment type="caution">
    <text evidence="7">The sequence shown here is derived from an EMBL/GenBank/DDBJ whole genome shotgun (WGS) entry which is preliminary data.</text>
</comment>
<dbReference type="InterPro" id="IPR003441">
    <property type="entry name" value="NAC-dom"/>
</dbReference>
<sequence>MHIYLLIKYPIIIKRVPKLSINHLMMEIMNISGPILPPGFRFHPTDQELINHYLKKKVSSSSSPNPVVSIIADVDIYKFNPWDLPDKARFGESEWFFFSPRDRKYPNGTRPNRAAASGYWKATGTDKPILSSGGSQCLGVKKTLVFYQGRPPRGTKTSWMMLEYKLIDDTFRSQRLFRASMRLDDWVLCRVRQKSKTSQHIKEQHYNIASTTCNNSVIFPSPFTSGCLQGQDHHHHHITNKDDIVESSIDEFQAYLMAPPCSEIKAADYDDHGEANSSDHFEYSNTAISVSSTEEALQHLRKALSVGALDELVPVQYSTRDYKDDNNETIFQVSSPASTSGSTSPYFPRFII</sequence>
<dbReference type="PANTHER" id="PTHR31744:SF233">
    <property type="entry name" value="NAC DOMAIN-CONTAINING PROTEIN 72-LIKE"/>
    <property type="match status" value="1"/>
</dbReference>
<keyword evidence="8" id="KW-1185">Reference proteome</keyword>
<keyword evidence="2" id="KW-0805">Transcription regulation</keyword>
<dbReference type="PANTHER" id="PTHR31744">
    <property type="entry name" value="PROTEIN CUP-SHAPED COTYLEDON 2-RELATED"/>
    <property type="match status" value="1"/>
</dbReference>
<keyword evidence="3" id="KW-0238">DNA-binding</keyword>
<protein>
    <recommendedName>
        <fullName evidence="6">NAC domain-containing protein</fullName>
    </recommendedName>
</protein>
<organism evidence="7 8">
    <name type="scientific">Xanthoceras sorbifolium</name>
    <dbReference type="NCBI Taxonomy" id="99658"/>
    <lineage>
        <taxon>Eukaryota</taxon>
        <taxon>Viridiplantae</taxon>
        <taxon>Streptophyta</taxon>
        <taxon>Embryophyta</taxon>
        <taxon>Tracheophyta</taxon>
        <taxon>Spermatophyta</taxon>
        <taxon>Magnoliopsida</taxon>
        <taxon>eudicotyledons</taxon>
        <taxon>Gunneridae</taxon>
        <taxon>Pentapetalae</taxon>
        <taxon>rosids</taxon>
        <taxon>malvids</taxon>
        <taxon>Sapindales</taxon>
        <taxon>Sapindaceae</taxon>
        <taxon>Xanthoceroideae</taxon>
        <taxon>Xanthoceras</taxon>
    </lineage>
</organism>
<evidence type="ECO:0000259" key="6">
    <source>
        <dbReference type="PROSITE" id="PS51005"/>
    </source>
</evidence>
<evidence type="ECO:0000256" key="1">
    <source>
        <dbReference type="ARBA" id="ARBA00004123"/>
    </source>
</evidence>
<dbReference type="PROSITE" id="PS51005">
    <property type="entry name" value="NAC"/>
    <property type="match status" value="1"/>
</dbReference>
<dbReference type="Proteomes" id="UP000827721">
    <property type="component" value="Unassembled WGS sequence"/>
</dbReference>
<evidence type="ECO:0000256" key="5">
    <source>
        <dbReference type="ARBA" id="ARBA00023242"/>
    </source>
</evidence>
<evidence type="ECO:0000256" key="2">
    <source>
        <dbReference type="ARBA" id="ARBA00023015"/>
    </source>
</evidence>
<comment type="subcellular location">
    <subcellularLocation>
        <location evidence="1">Nucleus</location>
    </subcellularLocation>
</comment>
<gene>
    <name evidence="7" type="ORF">JRO89_XS06G0063600</name>
</gene>
<evidence type="ECO:0000256" key="3">
    <source>
        <dbReference type="ARBA" id="ARBA00023125"/>
    </source>
</evidence>
<dbReference type="Gene3D" id="2.170.150.80">
    <property type="entry name" value="NAC domain"/>
    <property type="match status" value="1"/>
</dbReference>
<evidence type="ECO:0000313" key="7">
    <source>
        <dbReference type="EMBL" id="KAH7568863.1"/>
    </source>
</evidence>